<name>A0A9X6N9D9_HYPEX</name>
<accession>A0A9X6N9D9</accession>
<comment type="caution">
    <text evidence="2">The sequence shown here is derived from an EMBL/GenBank/DDBJ whole genome shotgun (WGS) entry which is preliminary data.</text>
</comment>
<evidence type="ECO:0000313" key="2">
    <source>
        <dbReference type="EMBL" id="OWA50172.1"/>
    </source>
</evidence>
<keyword evidence="3" id="KW-1185">Reference proteome</keyword>
<evidence type="ECO:0000256" key="1">
    <source>
        <dbReference type="SAM" id="Phobius"/>
    </source>
</evidence>
<feature type="transmembrane region" description="Helical" evidence="1">
    <location>
        <begin position="12"/>
        <end position="32"/>
    </location>
</feature>
<gene>
    <name evidence="2" type="ORF">BV898_14697</name>
</gene>
<dbReference type="EMBL" id="MTYJ01000184">
    <property type="protein sequence ID" value="OWA50172.1"/>
    <property type="molecule type" value="Genomic_DNA"/>
</dbReference>
<organism evidence="2 3">
    <name type="scientific">Hypsibius exemplaris</name>
    <name type="common">Freshwater tardigrade</name>
    <dbReference type="NCBI Taxonomy" id="2072580"/>
    <lineage>
        <taxon>Eukaryota</taxon>
        <taxon>Metazoa</taxon>
        <taxon>Ecdysozoa</taxon>
        <taxon>Tardigrada</taxon>
        <taxon>Eutardigrada</taxon>
        <taxon>Parachela</taxon>
        <taxon>Hypsibioidea</taxon>
        <taxon>Hypsibiidae</taxon>
        <taxon>Hypsibius</taxon>
    </lineage>
</organism>
<evidence type="ECO:0000313" key="3">
    <source>
        <dbReference type="Proteomes" id="UP000192578"/>
    </source>
</evidence>
<dbReference type="AlphaFoldDB" id="A0A9X6N9D9"/>
<reference evidence="3" key="1">
    <citation type="submission" date="2017-01" db="EMBL/GenBank/DDBJ databases">
        <title>Comparative genomics of anhydrobiosis in the tardigrade Hypsibius dujardini.</title>
        <authorList>
            <person name="Yoshida Y."/>
            <person name="Koutsovoulos G."/>
            <person name="Laetsch D."/>
            <person name="Stevens L."/>
            <person name="Kumar S."/>
            <person name="Horikawa D."/>
            <person name="Ishino K."/>
            <person name="Komine S."/>
            <person name="Tomita M."/>
            <person name="Blaxter M."/>
            <person name="Arakawa K."/>
        </authorList>
    </citation>
    <scope>NUCLEOTIDE SEQUENCE [LARGE SCALE GENOMIC DNA]</scope>
    <source>
        <strain evidence="3">Z151</strain>
    </source>
</reference>
<proteinExistence type="predicted"/>
<keyword evidence="1" id="KW-0812">Transmembrane</keyword>
<keyword evidence="1" id="KW-1133">Transmembrane helix</keyword>
<keyword evidence="1" id="KW-0472">Membrane</keyword>
<dbReference type="Proteomes" id="UP000192578">
    <property type="component" value="Unassembled WGS sequence"/>
</dbReference>
<feature type="transmembrane region" description="Helical" evidence="1">
    <location>
        <begin position="52"/>
        <end position="71"/>
    </location>
</feature>
<sequence>MTFLLWRNKDPYIFLHIALAMSSLPVGISASARMALRYTPFTEAFHNLQRVVGLAVILSGSGATMLANLTASLDRWCSGSPSSGIAVPSCCKTFSSLSLKWFMEVSSS</sequence>
<protein>
    <submittedName>
        <fullName evidence="2">Uncharacterized protein</fullName>
    </submittedName>
</protein>